<dbReference type="GO" id="GO:0003964">
    <property type="term" value="F:RNA-directed DNA polymerase activity"/>
    <property type="evidence" value="ECO:0007669"/>
    <property type="project" value="UniProtKB-KW"/>
</dbReference>
<dbReference type="CDD" id="cd09274">
    <property type="entry name" value="RNase_HI_RT_Ty3"/>
    <property type="match status" value="1"/>
</dbReference>
<comment type="caution">
    <text evidence="8">The sequence shown here is derived from an EMBL/GenBank/DDBJ whole genome shotgun (WGS) entry which is preliminary data.</text>
</comment>
<evidence type="ECO:0000256" key="1">
    <source>
        <dbReference type="ARBA" id="ARBA00022679"/>
    </source>
</evidence>
<dbReference type="PANTHER" id="PTHR34072">
    <property type="entry name" value="ENZYMATIC POLYPROTEIN-RELATED"/>
    <property type="match status" value="1"/>
</dbReference>
<dbReference type="GO" id="GO:0004519">
    <property type="term" value="F:endonuclease activity"/>
    <property type="evidence" value="ECO:0007669"/>
    <property type="project" value="UniProtKB-KW"/>
</dbReference>
<evidence type="ECO:0000313" key="8">
    <source>
        <dbReference type="EMBL" id="KAD2805367.1"/>
    </source>
</evidence>
<protein>
    <recommendedName>
        <fullName evidence="7">Reverse transcriptase RNase H-like domain-containing protein</fullName>
    </recommendedName>
</protein>
<name>A0A5N6LUX8_9ASTR</name>
<dbReference type="InterPro" id="IPR043128">
    <property type="entry name" value="Rev_trsase/Diguanyl_cyclase"/>
</dbReference>
<dbReference type="PANTHER" id="PTHR34072:SF52">
    <property type="entry name" value="RIBONUCLEASE H"/>
    <property type="match status" value="1"/>
</dbReference>
<evidence type="ECO:0000313" key="9">
    <source>
        <dbReference type="Proteomes" id="UP000326396"/>
    </source>
</evidence>
<keyword evidence="6" id="KW-0695">RNA-directed DNA polymerase</keyword>
<sequence>MIQPLIVTTPRIPHAAQGGDNSEDNSVLTFSRVSKIAQALTSLTHKENKFEWGEKQEASFSLLKQKLCIAPILSLPEGSDDFVIYCDASKQGLDCVLMQLQKVIAYASQQLKVHENNYNTHNLELGAVVFALEIWRHYLYGTKCTIFTDHKSLQHISNQKELNMRQRI</sequence>
<dbReference type="AlphaFoldDB" id="A0A5N6LUX8"/>
<organism evidence="8 9">
    <name type="scientific">Mikania micrantha</name>
    <name type="common">bitter vine</name>
    <dbReference type="NCBI Taxonomy" id="192012"/>
    <lineage>
        <taxon>Eukaryota</taxon>
        <taxon>Viridiplantae</taxon>
        <taxon>Streptophyta</taxon>
        <taxon>Embryophyta</taxon>
        <taxon>Tracheophyta</taxon>
        <taxon>Spermatophyta</taxon>
        <taxon>Magnoliopsida</taxon>
        <taxon>eudicotyledons</taxon>
        <taxon>Gunneridae</taxon>
        <taxon>Pentapetalae</taxon>
        <taxon>asterids</taxon>
        <taxon>campanulids</taxon>
        <taxon>Asterales</taxon>
        <taxon>Asteraceae</taxon>
        <taxon>Asteroideae</taxon>
        <taxon>Heliantheae alliance</taxon>
        <taxon>Eupatorieae</taxon>
        <taxon>Mikania</taxon>
    </lineage>
</organism>
<evidence type="ECO:0000256" key="4">
    <source>
        <dbReference type="ARBA" id="ARBA00022759"/>
    </source>
</evidence>
<gene>
    <name evidence="8" type="ORF">E3N88_38744</name>
</gene>
<dbReference type="GO" id="GO:0016787">
    <property type="term" value="F:hydrolase activity"/>
    <property type="evidence" value="ECO:0007669"/>
    <property type="project" value="UniProtKB-KW"/>
</dbReference>
<dbReference type="InterPro" id="IPR041373">
    <property type="entry name" value="RT_RNaseH"/>
</dbReference>
<keyword evidence="1" id="KW-0808">Transferase</keyword>
<dbReference type="SUPFAM" id="SSF56672">
    <property type="entry name" value="DNA/RNA polymerases"/>
    <property type="match status" value="1"/>
</dbReference>
<dbReference type="Proteomes" id="UP000326396">
    <property type="component" value="Linkage Group LG8"/>
</dbReference>
<evidence type="ECO:0000259" key="7">
    <source>
        <dbReference type="Pfam" id="PF17917"/>
    </source>
</evidence>
<dbReference type="EMBL" id="SZYD01000018">
    <property type="protein sequence ID" value="KAD2805367.1"/>
    <property type="molecule type" value="Genomic_DNA"/>
</dbReference>
<dbReference type="OrthoDB" id="8068582at2759"/>
<keyword evidence="3" id="KW-0540">Nuclease</keyword>
<keyword evidence="5" id="KW-0378">Hydrolase</keyword>
<dbReference type="Gene3D" id="3.30.70.270">
    <property type="match status" value="1"/>
</dbReference>
<dbReference type="InterPro" id="IPR043502">
    <property type="entry name" value="DNA/RNA_pol_sf"/>
</dbReference>
<evidence type="ECO:0000256" key="3">
    <source>
        <dbReference type="ARBA" id="ARBA00022722"/>
    </source>
</evidence>
<proteinExistence type="predicted"/>
<keyword evidence="4" id="KW-0255">Endonuclease</keyword>
<evidence type="ECO:0000256" key="2">
    <source>
        <dbReference type="ARBA" id="ARBA00022695"/>
    </source>
</evidence>
<dbReference type="Pfam" id="PF17917">
    <property type="entry name" value="RT_RNaseH"/>
    <property type="match status" value="1"/>
</dbReference>
<evidence type="ECO:0000256" key="6">
    <source>
        <dbReference type="ARBA" id="ARBA00022918"/>
    </source>
</evidence>
<keyword evidence="2" id="KW-0548">Nucleotidyltransferase</keyword>
<evidence type="ECO:0000256" key="5">
    <source>
        <dbReference type="ARBA" id="ARBA00022801"/>
    </source>
</evidence>
<feature type="domain" description="Reverse transcriptase RNase H-like" evidence="7">
    <location>
        <begin position="79"/>
        <end position="166"/>
    </location>
</feature>
<reference evidence="8 9" key="1">
    <citation type="submission" date="2019-05" db="EMBL/GenBank/DDBJ databases">
        <title>Mikania micrantha, genome provides insights into the molecular mechanism of rapid growth.</title>
        <authorList>
            <person name="Liu B."/>
        </authorList>
    </citation>
    <scope>NUCLEOTIDE SEQUENCE [LARGE SCALE GENOMIC DNA]</scope>
    <source>
        <strain evidence="8">NLD-2019</strain>
        <tissue evidence="8">Leaf</tissue>
    </source>
</reference>
<keyword evidence="9" id="KW-1185">Reference proteome</keyword>
<accession>A0A5N6LUX8</accession>